<organism evidence="1">
    <name type="scientific">marine sediment metagenome</name>
    <dbReference type="NCBI Taxonomy" id="412755"/>
    <lineage>
        <taxon>unclassified sequences</taxon>
        <taxon>metagenomes</taxon>
        <taxon>ecological metagenomes</taxon>
    </lineage>
</organism>
<comment type="caution">
    <text evidence="1">The sequence shown here is derived from an EMBL/GenBank/DDBJ whole genome shotgun (WGS) entry which is preliminary data.</text>
</comment>
<gene>
    <name evidence="1" type="ORF">S01H1_47522</name>
</gene>
<dbReference type="EMBL" id="BARS01030468">
    <property type="protein sequence ID" value="GAG22174.1"/>
    <property type="molecule type" value="Genomic_DNA"/>
</dbReference>
<sequence>MKEKKQIYISAETHALLKQHCDKYAFVIQGWVDNLIRERLNKLKNQ</sequence>
<reference evidence="1" key="1">
    <citation type="journal article" date="2014" name="Front. Microbiol.">
        <title>High frequency of phylogenetically diverse reductive dehalogenase-homologous genes in deep subseafloor sedimentary metagenomes.</title>
        <authorList>
            <person name="Kawai M."/>
            <person name="Futagami T."/>
            <person name="Toyoda A."/>
            <person name="Takaki Y."/>
            <person name="Nishi S."/>
            <person name="Hori S."/>
            <person name="Arai W."/>
            <person name="Tsubouchi T."/>
            <person name="Morono Y."/>
            <person name="Uchiyama I."/>
            <person name="Ito T."/>
            <person name="Fujiyama A."/>
            <person name="Inagaki F."/>
            <person name="Takami H."/>
        </authorList>
    </citation>
    <scope>NUCLEOTIDE SEQUENCE</scope>
    <source>
        <strain evidence="1">Expedition CK06-06</strain>
    </source>
</reference>
<name>X0VUU9_9ZZZZ</name>
<protein>
    <submittedName>
        <fullName evidence="1">Uncharacterized protein</fullName>
    </submittedName>
</protein>
<proteinExistence type="predicted"/>
<evidence type="ECO:0000313" key="1">
    <source>
        <dbReference type="EMBL" id="GAG22174.1"/>
    </source>
</evidence>
<accession>X0VUU9</accession>
<dbReference type="AlphaFoldDB" id="X0VUU9"/>